<evidence type="ECO:0000313" key="3">
    <source>
        <dbReference type="Proteomes" id="UP001054902"/>
    </source>
</evidence>
<proteinExistence type="inferred from homology"/>
<dbReference type="GO" id="GO:0070476">
    <property type="term" value="P:rRNA (guanine-N7)-methylation"/>
    <property type="evidence" value="ECO:0007669"/>
    <property type="project" value="TreeGrafter"/>
</dbReference>
<comment type="similarity">
    <text evidence="1">Belongs to the TRM112 family.</text>
</comment>
<protein>
    <recommendedName>
        <fullName evidence="4">Multifunctional methyltransferase subunit TRM112-like protein</fullName>
    </recommendedName>
</protein>
<dbReference type="Pfam" id="PF03966">
    <property type="entry name" value="Trm112p"/>
    <property type="match status" value="1"/>
</dbReference>
<keyword evidence="3" id="KW-1185">Reference proteome</keyword>
<name>A0AAD3D1P0_9STRA</name>
<accession>A0AAD3D1P0</accession>
<gene>
    <name evidence="2" type="ORF">CTEN210_11341</name>
</gene>
<organism evidence="2 3">
    <name type="scientific">Chaetoceros tenuissimus</name>
    <dbReference type="NCBI Taxonomy" id="426638"/>
    <lineage>
        <taxon>Eukaryota</taxon>
        <taxon>Sar</taxon>
        <taxon>Stramenopiles</taxon>
        <taxon>Ochrophyta</taxon>
        <taxon>Bacillariophyta</taxon>
        <taxon>Coscinodiscophyceae</taxon>
        <taxon>Chaetocerotophycidae</taxon>
        <taxon>Chaetocerotales</taxon>
        <taxon>Chaetocerotaceae</taxon>
        <taxon>Chaetoceros</taxon>
    </lineage>
</organism>
<evidence type="ECO:0000256" key="1">
    <source>
        <dbReference type="ARBA" id="ARBA00007980"/>
    </source>
</evidence>
<dbReference type="AlphaFoldDB" id="A0AAD3D1P0"/>
<comment type="caution">
    <text evidence="2">The sequence shown here is derived from an EMBL/GenBank/DDBJ whole genome shotgun (WGS) entry which is preliminary data.</text>
</comment>
<dbReference type="Proteomes" id="UP001054902">
    <property type="component" value="Unassembled WGS sequence"/>
</dbReference>
<dbReference type="PANTHER" id="PTHR12773">
    <property type="entry name" value="UPF0315 PROTEIN-RELATED"/>
    <property type="match status" value="1"/>
</dbReference>
<evidence type="ECO:0000313" key="2">
    <source>
        <dbReference type="EMBL" id="GFH54865.1"/>
    </source>
</evidence>
<dbReference type="Gene3D" id="2.20.25.10">
    <property type="match status" value="1"/>
</dbReference>
<dbReference type="PANTHER" id="PTHR12773:SF0">
    <property type="entry name" value="MULTIFUNCTIONAL METHYLTRANSFERASE SUBUNIT TRM112-LIKE PROTEIN"/>
    <property type="match status" value="1"/>
</dbReference>
<dbReference type="SUPFAM" id="SSF158997">
    <property type="entry name" value="Trm112p-like"/>
    <property type="match status" value="1"/>
</dbReference>
<dbReference type="InterPro" id="IPR005651">
    <property type="entry name" value="Trm112-like"/>
</dbReference>
<sequence length="131" mass="15024">MRLLTHNYMQSTVKGTEKGYPLKIEADKVEYEESPFDAEFVKALIPKLNYEILSFALGQIVEKCKQDIEEVQIPELPENIGEDLDEELLKKLHTVLFDLHVVEGHLICPDTGRRFAIKMGIPNMVLHADEM</sequence>
<dbReference type="GO" id="GO:0046982">
    <property type="term" value="F:protein heterodimerization activity"/>
    <property type="evidence" value="ECO:0007669"/>
    <property type="project" value="InterPro"/>
</dbReference>
<dbReference type="EMBL" id="BLLK01000047">
    <property type="protein sequence ID" value="GFH54865.1"/>
    <property type="molecule type" value="Genomic_DNA"/>
</dbReference>
<reference evidence="2 3" key="1">
    <citation type="journal article" date="2021" name="Sci. Rep.">
        <title>The genome of the diatom Chaetoceros tenuissimus carries an ancient integrated fragment of an extant virus.</title>
        <authorList>
            <person name="Hongo Y."/>
            <person name="Kimura K."/>
            <person name="Takaki Y."/>
            <person name="Yoshida Y."/>
            <person name="Baba S."/>
            <person name="Kobayashi G."/>
            <person name="Nagasaki K."/>
            <person name="Hano T."/>
            <person name="Tomaru Y."/>
        </authorList>
    </citation>
    <scope>NUCLEOTIDE SEQUENCE [LARGE SCALE GENOMIC DNA]</scope>
    <source>
        <strain evidence="2 3">NIES-3715</strain>
    </source>
</reference>
<dbReference type="InterPro" id="IPR039127">
    <property type="entry name" value="Trm112"/>
</dbReference>
<evidence type="ECO:0008006" key="4">
    <source>
        <dbReference type="Google" id="ProtNLM"/>
    </source>
</evidence>
<dbReference type="GO" id="GO:0030488">
    <property type="term" value="P:tRNA methylation"/>
    <property type="evidence" value="ECO:0007669"/>
    <property type="project" value="TreeGrafter"/>
</dbReference>